<comment type="caution">
    <text evidence="2">The sequence shown here is derived from an EMBL/GenBank/DDBJ whole genome shotgun (WGS) entry which is preliminary data.</text>
</comment>
<organism evidence="2 3">
    <name type="scientific">Cystobacter ferrugineus</name>
    <dbReference type="NCBI Taxonomy" id="83449"/>
    <lineage>
        <taxon>Bacteria</taxon>
        <taxon>Pseudomonadati</taxon>
        <taxon>Myxococcota</taxon>
        <taxon>Myxococcia</taxon>
        <taxon>Myxococcales</taxon>
        <taxon>Cystobacterineae</taxon>
        <taxon>Archangiaceae</taxon>
        <taxon>Cystobacter</taxon>
    </lineage>
</organism>
<gene>
    <name evidence="2" type="ORF">BON30_14950</name>
</gene>
<protein>
    <submittedName>
        <fullName evidence="2">Uncharacterized protein</fullName>
    </submittedName>
</protein>
<feature type="compositionally biased region" description="Basic and acidic residues" evidence="1">
    <location>
        <begin position="26"/>
        <end position="35"/>
    </location>
</feature>
<dbReference type="EMBL" id="MPIN01000003">
    <property type="protein sequence ID" value="OJH40330.1"/>
    <property type="molecule type" value="Genomic_DNA"/>
</dbReference>
<evidence type="ECO:0000256" key="1">
    <source>
        <dbReference type="SAM" id="MobiDB-lite"/>
    </source>
</evidence>
<proteinExistence type="predicted"/>
<keyword evidence="3" id="KW-1185">Reference proteome</keyword>
<evidence type="ECO:0000313" key="3">
    <source>
        <dbReference type="Proteomes" id="UP000182229"/>
    </source>
</evidence>
<reference evidence="2 3" key="2">
    <citation type="submission" date="2016-12" db="EMBL/GenBank/DDBJ databases">
        <title>Draft Genome Sequence of Cystobacter ferrugineus Strain Cbfe23.</title>
        <authorList>
            <person name="Akbar S."/>
            <person name="Dowd S.E."/>
            <person name="Stevens D.C."/>
        </authorList>
    </citation>
    <scope>NUCLEOTIDE SEQUENCE [LARGE SCALE GENOMIC DNA]</scope>
    <source>
        <strain evidence="2 3">Cbfe23</strain>
    </source>
</reference>
<dbReference type="Proteomes" id="UP000182229">
    <property type="component" value="Unassembled WGS sequence"/>
</dbReference>
<name>A0A1L9BDJ1_9BACT</name>
<reference evidence="3" key="1">
    <citation type="submission" date="2016-11" db="EMBL/GenBank/DDBJ databases">
        <authorList>
            <person name="Shukria A."/>
            <person name="Stevens D.C."/>
        </authorList>
    </citation>
    <scope>NUCLEOTIDE SEQUENCE [LARGE SCALE GENOMIC DNA]</scope>
    <source>
        <strain evidence="3">Cbfe23</strain>
    </source>
</reference>
<evidence type="ECO:0000313" key="2">
    <source>
        <dbReference type="EMBL" id="OJH40330.1"/>
    </source>
</evidence>
<feature type="compositionally biased region" description="Basic and acidic residues" evidence="1">
    <location>
        <begin position="91"/>
        <end position="112"/>
    </location>
</feature>
<sequence>MHPHADLETGSPTRAQDGDNAMAGKNRKDAPRDIGDDQQAGFMQPGENFQPRNRGELEDAQDEGAARVSRQLAREEGAINPGPQEQTPWEARVERGEEWTVEQVPEREARGDEEPDSEVSRRGLVNPPPEE</sequence>
<feature type="region of interest" description="Disordered" evidence="1">
    <location>
        <begin position="1"/>
        <end position="131"/>
    </location>
</feature>
<dbReference type="AlphaFoldDB" id="A0A1L9BDJ1"/>
<accession>A0A1L9BDJ1</accession>